<feature type="compositionally biased region" description="Polar residues" evidence="3">
    <location>
        <begin position="1035"/>
        <end position="1049"/>
    </location>
</feature>
<feature type="region of interest" description="Disordered" evidence="3">
    <location>
        <begin position="287"/>
        <end position="405"/>
    </location>
</feature>
<sequence length="1366" mass="148889">MSTKRKAATTIAKPVVKPSAKAQIKSKIDETRTTVSTGLASRPGSKVVAEPLEVDGSEAASDNAEEEVSQDEEDVENKTISKKAAGTKRPRDDVDQDEVMQDGAEASDGEPTSPTFGDLVRGTTTVDVSASLAAQAAAARSSRNGTQHHAVAPITATSLGTVLNQALRTDDNDLLESCLQTSDTKIIEATINRMDSALASVLLSKLAARMHRRPGRAFGLMRWMQWTLVAHGGALVTQPDLVARLAELSRVLEERSRGLSSLLALKGKLDMLDSQLKFRKSIKSASAARGRGLDDEDESSEEEEEDADAPGVVYVEGQETVAGKALPNGTTGRDEDDDAIAATAAVISDSEDESDADFDEEDEDEAAEELADESLDEDEVDHDDVEEDDEEDEEESDGGVARGSFECDGKRPTCSACSGYNRACVYLSADPNESRTSAIKRKFGDLQERMTSHEELYHLLRTRTLPEVYEILRRIRAGIDVEDILRYVRDGDLLLQLHLAPETRLRYTFPDFASWPVVFRDPDDPYLRTPLLDFDVGDFANSGSEAGDSSSSTNESSPATTTAPARLRHAHTYQMPYHAAHTVDPRLSAVRAATWTSVTGDDALVARLLGIYFQFEYPRTRIFQKDLFLDDLAQGKTNFCSSLLVNCILANAAHGLTTDPHRVEFWTPRSLPYAFLAEAKRLWDIEVDREQPRLTTIHAAVILCLRYGSDGADSVGIKFLVKALEFALKMGLFTRKETCETRGSLARAFTAWSLYAYQGVTFYYLRRTPIVAEPPVTPLPDYDTVHNLTGEIYIQYPLQPTPTPITLPATFRAQVELNVMMMEIGNTFHSNPTPETATLDAALKYYEKLDAWFRALPPELQPKWVVMPHQLQVHMEYYLTLIELFEPWARGPDATTVAAFNGRTIADIATSARARMETLIRLYYLRHSFDALDAMLIMFLLLLGSITVHVLGDSDSSNSSHGETTTTTTTEEEEDNASGGGKKSPPSKASTSRNRDASTLLLCAKGLADQGNNLYLGTLMFNVLSKLVTEKVKTQQQPGGTATDASTPTPALGVAEDGGGGGGLPESLITDLERIRVEAGRVTETSSLKPQPTKMHLPVPLILLSLSHTLLAQPTPDPLDWLDLSLSRNIYRNISAVPPPSGSTGHFCLGALHLGGIAYPHARLTTNIRRIECRGGEDGTGRARLVFRGFWEGAGFMTIAARVSGRVELGAKAALGEVGVGVGYLTNHTSPTSPAVFDTGAEDLSSRYPGGYSGTFSAYPNIYIPGTNYQRGRTVCETDTTLPAIEVEFWIAAAQPNGTTAGGDPADYEVRVSDVRVELHALWDSCDLSYNTLAMPSFMFTRSKPAALAARGRPNARLTLEPAQGY</sequence>
<dbReference type="Pfam" id="PF04003">
    <property type="entry name" value="Utp12"/>
    <property type="match status" value="1"/>
</dbReference>
<dbReference type="InterPro" id="IPR007148">
    <property type="entry name" value="SSU_processome_Utp12"/>
</dbReference>
<name>A0ABR3VLU4_HUMIN</name>
<evidence type="ECO:0000256" key="2">
    <source>
        <dbReference type="ARBA" id="ARBA00023242"/>
    </source>
</evidence>
<keyword evidence="1" id="KW-0479">Metal-binding</keyword>
<dbReference type="InterPro" id="IPR007219">
    <property type="entry name" value="XnlR_reg_dom"/>
</dbReference>
<organism evidence="6 7">
    <name type="scientific">Humicola insolens</name>
    <name type="common">Soft-rot fungus</name>
    <dbReference type="NCBI Taxonomy" id="85995"/>
    <lineage>
        <taxon>Eukaryota</taxon>
        <taxon>Fungi</taxon>
        <taxon>Dikarya</taxon>
        <taxon>Ascomycota</taxon>
        <taxon>Pezizomycotina</taxon>
        <taxon>Sordariomycetes</taxon>
        <taxon>Sordariomycetidae</taxon>
        <taxon>Sordariales</taxon>
        <taxon>Chaetomiaceae</taxon>
        <taxon>Mycothermus</taxon>
    </lineage>
</organism>
<evidence type="ECO:0008006" key="8">
    <source>
        <dbReference type="Google" id="ProtNLM"/>
    </source>
</evidence>
<comment type="caution">
    <text evidence="6">The sequence shown here is derived from an EMBL/GenBank/DDBJ whole genome shotgun (WGS) entry which is preliminary data.</text>
</comment>
<keyword evidence="2" id="KW-0539">Nucleus</keyword>
<dbReference type="CDD" id="cd00067">
    <property type="entry name" value="GAL4"/>
    <property type="match status" value="1"/>
</dbReference>
<proteinExistence type="predicted"/>
<dbReference type="Gene3D" id="4.10.240.10">
    <property type="entry name" value="Zn(2)-C6 fungal-type DNA-binding domain"/>
    <property type="match status" value="1"/>
</dbReference>
<evidence type="ECO:0000259" key="4">
    <source>
        <dbReference type="Pfam" id="PF04003"/>
    </source>
</evidence>
<dbReference type="InterPro" id="IPR036864">
    <property type="entry name" value="Zn2-C6_fun-type_DNA-bd_sf"/>
</dbReference>
<evidence type="ECO:0000313" key="6">
    <source>
        <dbReference type="EMBL" id="KAL1842456.1"/>
    </source>
</evidence>
<dbReference type="Pfam" id="PF04082">
    <property type="entry name" value="Fungal_trans"/>
    <property type="match status" value="1"/>
</dbReference>
<dbReference type="EMBL" id="JAZGSY010000042">
    <property type="protein sequence ID" value="KAL1842456.1"/>
    <property type="molecule type" value="Genomic_DNA"/>
</dbReference>
<keyword evidence="7" id="KW-1185">Reference proteome</keyword>
<accession>A0ABR3VLU4</accession>
<feature type="region of interest" description="Disordered" evidence="3">
    <location>
        <begin position="1035"/>
        <end position="1063"/>
    </location>
</feature>
<dbReference type="InterPro" id="IPR001138">
    <property type="entry name" value="Zn2Cys6_DnaBD"/>
</dbReference>
<dbReference type="PANTHER" id="PTHR47256">
    <property type="entry name" value="ZN(II)2CYS6 TRANSCRIPTION FACTOR (EUROFUNG)-RELATED"/>
    <property type="match status" value="1"/>
</dbReference>
<feature type="compositionally biased region" description="Acidic residues" evidence="3">
    <location>
        <begin position="349"/>
        <end position="397"/>
    </location>
</feature>
<dbReference type="PANTHER" id="PTHR47256:SF1">
    <property type="entry name" value="ZN(II)2CYS6 TRANSCRIPTION FACTOR (EUROFUNG)"/>
    <property type="match status" value="1"/>
</dbReference>
<dbReference type="Proteomes" id="UP001583172">
    <property type="component" value="Unassembled WGS sequence"/>
</dbReference>
<protein>
    <recommendedName>
        <fullName evidence="8">Transcription factor domain-containing protein</fullName>
    </recommendedName>
</protein>
<evidence type="ECO:0000259" key="5">
    <source>
        <dbReference type="Pfam" id="PF04082"/>
    </source>
</evidence>
<dbReference type="InterPro" id="IPR053187">
    <property type="entry name" value="Notoamide_regulator"/>
</dbReference>
<feature type="region of interest" description="Disordered" evidence="3">
    <location>
        <begin position="954"/>
        <end position="995"/>
    </location>
</feature>
<feature type="region of interest" description="Disordered" evidence="3">
    <location>
        <begin position="1"/>
        <end position="97"/>
    </location>
</feature>
<evidence type="ECO:0000256" key="1">
    <source>
        <dbReference type="ARBA" id="ARBA00022723"/>
    </source>
</evidence>
<feature type="compositionally biased region" description="Acidic residues" evidence="3">
    <location>
        <begin position="294"/>
        <end position="308"/>
    </location>
</feature>
<feature type="domain" description="Small-subunit processome Utp12" evidence="4">
    <location>
        <begin position="171"/>
        <end position="273"/>
    </location>
</feature>
<feature type="compositionally biased region" description="Acidic residues" evidence="3">
    <location>
        <begin position="63"/>
        <end position="75"/>
    </location>
</feature>
<dbReference type="CDD" id="cd12148">
    <property type="entry name" value="fungal_TF_MHR"/>
    <property type="match status" value="1"/>
</dbReference>
<feature type="region of interest" description="Disordered" evidence="3">
    <location>
        <begin position="543"/>
        <end position="563"/>
    </location>
</feature>
<gene>
    <name evidence="6" type="ORF">VTJ49DRAFT_5193</name>
</gene>
<feature type="domain" description="Xylanolytic transcriptional activator regulatory" evidence="5">
    <location>
        <begin position="609"/>
        <end position="732"/>
    </location>
</feature>
<reference evidence="6 7" key="1">
    <citation type="journal article" date="2024" name="Commun. Biol.">
        <title>Comparative genomic analysis of thermophilic fungi reveals convergent evolutionary adaptations and gene losses.</title>
        <authorList>
            <person name="Steindorff A.S."/>
            <person name="Aguilar-Pontes M.V."/>
            <person name="Robinson A.J."/>
            <person name="Andreopoulos B."/>
            <person name="LaButti K."/>
            <person name="Kuo A."/>
            <person name="Mondo S."/>
            <person name="Riley R."/>
            <person name="Otillar R."/>
            <person name="Haridas S."/>
            <person name="Lipzen A."/>
            <person name="Grimwood J."/>
            <person name="Schmutz J."/>
            <person name="Clum A."/>
            <person name="Reid I.D."/>
            <person name="Moisan M.C."/>
            <person name="Butler G."/>
            <person name="Nguyen T.T.M."/>
            <person name="Dewar K."/>
            <person name="Conant G."/>
            <person name="Drula E."/>
            <person name="Henrissat B."/>
            <person name="Hansel C."/>
            <person name="Singer S."/>
            <person name="Hutchinson M.I."/>
            <person name="de Vries R.P."/>
            <person name="Natvig D.O."/>
            <person name="Powell A.J."/>
            <person name="Tsang A."/>
            <person name="Grigoriev I.V."/>
        </authorList>
    </citation>
    <scope>NUCLEOTIDE SEQUENCE [LARGE SCALE GENOMIC DNA]</scope>
    <source>
        <strain evidence="6 7">CBS 620.91</strain>
    </source>
</reference>
<evidence type="ECO:0000313" key="7">
    <source>
        <dbReference type="Proteomes" id="UP001583172"/>
    </source>
</evidence>
<evidence type="ECO:0000256" key="3">
    <source>
        <dbReference type="SAM" id="MobiDB-lite"/>
    </source>
</evidence>